<reference evidence="2 3" key="1">
    <citation type="submission" date="2016-01" db="EMBL/GenBank/DDBJ databases">
        <title>Draft sequences of Acinetobacter baumannii isolates from wounded military personnel.</title>
        <authorList>
            <person name="Arivett B.A."/>
            <person name="Fiester S.E."/>
            <person name="Ream D.C."/>
            <person name="Actis L.A."/>
        </authorList>
    </citation>
    <scope>NUCLEOTIDE SEQUENCE [LARGE SCALE GENOMIC DNA]</scope>
    <source>
        <strain evidence="2 3">AB2828</strain>
    </source>
</reference>
<dbReference type="Proteomes" id="UP000076296">
    <property type="component" value="Unassembled WGS sequence"/>
</dbReference>
<sequence length="192" mass="21722">MSRGEVIHESSTGAKKAGNLERFDLLPAYPLQALAHFYDGRTVSDGTLDRLGHYLWQFWDGVDDIDGVHPLVRAAHEAIELILAEVGDTWRAPEGATGFARIAPEAIRLLAEHYGRGARKYADHNWRLAYKWGLSFAALNRHLNQHRAGEVIDGETGSLHLVAVLWHIFTLLTFTNERPEFDDRWSTIRKPT</sequence>
<organism evidence="2 3">
    <name type="scientific">Acinetobacter baumannii</name>
    <dbReference type="NCBI Taxonomy" id="470"/>
    <lineage>
        <taxon>Bacteria</taxon>
        <taxon>Pseudomonadati</taxon>
        <taxon>Pseudomonadota</taxon>
        <taxon>Gammaproteobacteria</taxon>
        <taxon>Moraxellales</taxon>
        <taxon>Moraxellaceae</taxon>
        <taxon>Acinetobacter</taxon>
        <taxon>Acinetobacter calcoaceticus/baumannii complex</taxon>
    </lineage>
</organism>
<dbReference type="InterPro" id="IPR044038">
    <property type="entry name" value="dATP/dGTP_diPOhydrolase_N"/>
</dbReference>
<comment type="caution">
    <text evidence="2">The sequence shown here is derived from an EMBL/GenBank/DDBJ whole genome shotgun (WGS) entry which is preliminary data.</text>
</comment>
<dbReference type="AlphaFoldDB" id="A0AAJ0QTN5"/>
<name>A0AAJ0QTN5_ACIBA</name>
<dbReference type="EMBL" id="LRDT01000067">
    <property type="protein sequence ID" value="KZA10526.1"/>
    <property type="molecule type" value="Genomic_DNA"/>
</dbReference>
<evidence type="ECO:0000313" key="2">
    <source>
        <dbReference type="EMBL" id="KZA10526.1"/>
    </source>
</evidence>
<protein>
    <recommendedName>
        <fullName evidence="1">dATP/dGTP diphosphohydrolase N-terminal domain-containing protein</fullName>
    </recommendedName>
</protein>
<feature type="domain" description="dATP/dGTP diphosphohydrolase N-terminal" evidence="1">
    <location>
        <begin position="97"/>
        <end position="184"/>
    </location>
</feature>
<accession>A0AAJ0QTN5</accession>
<evidence type="ECO:0000259" key="1">
    <source>
        <dbReference type="Pfam" id="PF18909"/>
    </source>
</evidence>
<gene>
    <name evidence="2" type="ORF">LV35_04121</name>
</gene>
<evidence type="ECO:0000313" key="3">
    <source>
        <dbReference type="Proteomes" id="UP000076296"/>
    </source>
</evidence>
<proteinExistence type="predicted"/>
<dbReference type="Pfam" id="PF18909">
    <property type="entry name" value="dGTP_diPhyd_N"/>
    <property type="match status" value="1"/>
</dbReference>
<dbReference type="RefSeq" id="WP_062937302.1">
    <property type="nucleotide sequence ID" value="NZ_LRDT01000067.1"/>
</dbReference>